<accession>A0AAW7ZCK7</accession>
<comment type="caution">
    <text evidence="2">The sequence shown here is derived from an EMBL/GenBank/DDBJ whole genome shotgun (WGS) entry which is preliminary data.</text>
</comment>
<evidence type="ECO:0000259" key="1">
    <source>
        <dbReference type="Pfam" id="PF00535"/>
    </source>
</evidence>
<reference evidence="2" key="2">
    <citation type="submission" date="2023-03" db="EMBL/GenBank/DDBJ databases">
        <authorList>
            <person name="Zhang Z."/>
        </authorList>
    </citation>
    <scope>NUCLEOTIDE SEQUENCE</scope>
    <source>
        <strain evidence="2">DSA</strain>
    </source>
</reference>
<dbReference type="RefSeq" id="WP_304542570.1">
    <property type="nucleotide sequence ID" value="NZ_JARPTC010000013.1"/>
</dbReference>
<gene>
    <name evidence="2" type="ORF">P6N53_09365</name>
</gene>
<dbReference type="Proteomes" id="UP001172911">
    <property type="component" value="Unassembled WGS sequence"/>
</dbReference>
<sequence>MTRNRPTLSLVIPLYNEEATAKKVAVELVEEMNKQKINYELILVNNGSRDRTGYILAKLAETYPQIKTITVPVNQGYGWGVINGLKWANGEYLGFMGGDGQIDPKDVTGVFNKILEGDLQLCKAKRCRREDGAVRKIVSHIFNKLFVYTFKVNVGDINGTPKIMTRKCYERLNLSSKDWFLDAEVMLKVNALAAPIGEIPVVFRQRQGGSSNVKIKTVWEFLRNMASYRKRRDWNESGDIMWREGDPA</sequence>
<dbReference type="EMBL" id="JARPTC010000013">
    <property type="protein sequence ID" value="MDO7787427.1"/>
    <property type="molecule type" value="Genomic_DNA"/>
</dbReference>
<evidence type="ECO:0000313" key="3">
    <source>
        <dbReference type="Proteomes" id="UP001172911"/>
    </source>
</evidence>
<organism evidence="2 3">
    <name type="scientific">Desulforamulus aquiferis</name>
    <dbReference type="NCBI Taxonomy" id="1397668"/>
    <lineage>
        <taxon>Bacteria</taxon>
        <taxon>Bacillati</taxon>
        <taxon>Bacillota</taxon>
        <taxon>Clostridia</taxon>
        <taxon>Eubacteriales</taxon>
        <taxon>Peptococcaceae</taxon>
        <taxon>Desulforamulus</taxon>
    </lineage>
</organism>
<evidence type="ECO:0000313" key="2">
    <source>
        <dbReference type="EMBL" id="MDO7787427.1"/>
    </source>
</evidence>
<dbReference type="Pfam" id="PF00535">
    <property type="entry name" value="Glycos_transf_2"/>
    <property type="match status" value="1"/>
</dbReference>
<dbReference type="PANTHER" id="PTHR48090">
    <property type="entry name" value="UNDECAPRENYL-PHOSPHATE 4-DEOXY-4-FORMAMIDO-L-ARABINOSE TRANSFERASE-RELATED"/>
    <property type="match status" value="1"/>
</dbReference>
<dbReference type="AlphaFoldDB" id="A0AAW7ZCK7"/>
<dbReference type="InterPro" id="IPR029044">
    <property type="entry name" value="Nucleotide-diphossugar_trans"/>
</dbReference>
<feature type="domain" description="Glycosyltransferase 2-like" evidence="1">
    <location>
        <begin position="9"/>
        <end position="169"/>
    </location>
</feature>
<name>A0AAW7ZCK7_9FIRM</name>
<dbReference type="Gene3D" id="3.90.550.10">
    <property type="entry name" value="Spore Coat Polysaccharide Biosynthesis Protein SpsA, Chain A"/>
    <property type="match status" value="1"/>
</dbReference>
<dbReference type="CDD" id="cd04179">
    <property type="entry name" value="DPM_DPG-synthase_like"/>
    <property type="match status" value="1"/>
</dbReference>
<dbReference type="InterPro" id="IPR001173">
    <property type="entry name" value="Glyco_trans_2-like"/>
</dbReference>
<keyword evidence="3" id="KW-1185">Reference proteome</keyword>
<dbReference type="SUPFAM" id="SSF53448">
    <property type="entry name" value="Nucleotide-diphospho-sugar transferases"/>
    <property type="match status" value="1"/>
</dbReference>
<dbReference type="InterPro" id="IPR050256">
    <property type="entry name" value="Glycosyltransferase_2"/>
</dbReference>
<protein>
    <submittedName>
        <fullName evidence="2">Glycosyltransferase family 2 protein</fullName>
    </submittedName>
</protein>
<reference evidence="2" key="1">
    <citation type="journal article" date="2023" name="J. Hazard. Mater.">
        <title>Anaerobic biodegradation of pyrene and benzo[a]pyrene by a new sulfate-reducing Desulforamulus aquiferis strain DSA.</title>
        <authorList>
            <person name="Zhang Z."/>
            <person name="Sun J."/>
            <person name="Gong X."/>
            <person name="Wang C."/>
            <person name="Wang H."/>
        </authorList>
    </citation>
    <scope>NUCLEOTIDE SEQUENCE</scope>
    <source>
        <strain evidence="2">DSA</strain>
    </source>
</reference>
<proteinExistence type="predicted"/>